<dbReference type="Proteomes" id="UP000264215">
    <property type="component" value="Unassembled WGS sequence"/>
</dbReference>
<dbReference type="EMBL" id="DQBS01000041">
    <property type="protein sequence ID" value="HCO69280.1"/>
    <property type="molecule type" value="Genomic_DNA"/>
</dbReference>
<feature type="signal peptide" evidence="1">
    <location>
        <begin position="1"/>
        <end position="20"/>
    </location>
</feature>
<proteinExistence type="predicted"/>
<gene>
    <name evidence="3" type="ORF">DIT26_01635</name>
</gene>
<dbReference type="AlphaFoldDB" id="A0A3D3TJF7"/>
<dbReference type="Pfam" id="PF19823">
    <property type="entry name" value="DUF6305"/>
    <property type="match status" value="1"/>
</dbReference>
<reference evidence="3 4" key="1">
    <citation type="journal article" date="2018" name="Nat. Biotechnol.">
        <title>A standardized bacterial taxonomy based on genome phylogeny substantially revises the tree of life.</title>
        <authorList>
            <person name="Parks D.H."/>
            <person name="Chuvochina M."/>
            <person name="Waite D.W."/>
            <person name="Rinke C."/>
            <person name="Skarshewski A."/>
            <person name="Chaumeil P.A."/>
            <person name="Hugenholtz P."/>
        </authorList>
    </citation>
    <scope>NUCLEOTIDE SEQUENCE [LARGE SCALE GENOMIC DNA]</scope>
    <source>
        <strain evidence="3">UBA9905</strain>
    </source>
</reference>
<feature type="domain" description="DUF6305" evidence="2">
    <location>
        <begin position="29"/>
        <end position="209"/>
    </location>
</feature>
<evidence type="ECO:0000256" key="1">
    <source>
        <dbReference type="SAM" id="SignalP"/>
    </source>
</evidence>
<name>A0A3D3TJF7_9BACT</name>
<protein>
    <recommendedName>
        <fullName evidence="2">DUF6305 domain-containing protein</fullName>
    </recommendedName>
</protein>
<sequence length="211" mass="22380">MRRFLLVLIVVSLVSVFAFAEPEVQLGLPVVITSAGQSAEVETVNYVADEVGLKYDYCDVLSKDELAAGVGLGGAKSAIGKHVTTLSPDPEGTKFQSLVLVLGASLKGMGASGLSVETEVDRLKDLIEYAKANEIKIVAIAIGGEVQRGLPGSPIETMIDTVAPHADVFIVTKDSNRDGKFTKAAEERNVPIVEIDSAFDLLDTFIQVFGL</sequence>
<comment type="caution">
    <text evidence="3">The sequence shown here is derived from an EMBL/GenBank/DDBJ whole genome shotgun (WGS) entry which is preliminary data.</text>
</comment>
<dbReference type="InterPro" id="IPR046272">
    <property type="entry name" value="DUF6305"/>
</dbReference>
<keyword evidence="1" id="KW-0732">Signal</keyword>
<evidence type="ECO:0000259" key="2">
    <source>
        <dbReference type="Pfam" id="PF19823"/>
    </source>
</evidence>
<organism evidence="3 4">
    <name type="scientific">Mesotoga infera</name>
    <dbReference type="NCBI Taxonomy" id="1236046"/>
    <lineage>
        <taxon>Bacteria</taxon>
        <taxon>Thermotogati</taxon>
        <taxon>Thermotogota</taxon>
        <taxon>Thermotogae</taxon>
        <taxon>Kosmotogales</taxon>
        <taxon>Kosmotogaceae</taxon>
        <taxon>Mesotoga</taxon>
    </lineage>
</organism>
<accession>A0A3D3TJF7</accession>
<feature type="chain" id="PRO_5017533051" description="DUF6305 domain-containing protein" evidence="1">
    <location>
        <begin position="21"/>
        <end position="211"/>
    </location>
</feature>
<evidence type="ECO:0000313" key="4">
    <source>
        <dbReference type="Proteomes" id="UP000264215"/>
    </source>
</evidence>
<evidence type="ECO:0000313" key="3">
    <source>
        <dbReference type="EMBL" id="HCO69280.1"/>
    </source>
</evidence>